<comment type="subunit">
    <text evidence="4">Part of the 50S ribosomal subunit. Contacts protein L20.</text>
</comment>
<dbReference type="NCBIfam" id="TIGR00061">
    <property type="entry name" value="L21"/>
    <property type="match status" value="1"/>
</dbReference>
<proteinExistence type="inferred from homology"/>
<sequence>MFAVIKTGGKQYKVKAKDNLRVEKIEGKVGDSVKFSEVLMVAGDKEMKIGTPLVKGAQVSAKIVALGKAKKIDVMKFRSKVRYRRKNGHRQPFVELLIESIKA</sequence>
<gene>
    <name evidence="4" type="primary">rplU</name>
    <name evidence="6" type="ORF">A3F54_03565</name>
</gene>
<keyword evidence="2 4" id="KW-0689">Ribosomal protein</keyword>
<protein>
    <recommendedName>
        <fullName evidence="4">Large ribosomal subunit protein bL21</fullName>
    </recommendedName>
</protein>
<organism evidence="6 7">
    <name type="scientific">Candidatus Kerfeldbacteria bacterium RIFCSPHIGHO2_12_FULL_48_17</name>
    <dbReference type="NCBI Taxonomy" id="1798542"/>
    <lineage>
        <taxon>Bacteria</taxon>
        <taxon>Candidatus Kerfeldiibacteriota</taxon>
    </lineage>
</organism>
<keyword evidence="4 5" id="KW-0694">RNA-binding</keyword>
<dbReference type="InterPro" id="IPR036164">
    <property type="entry name" value="bL21-like_sf"/>
</dbReference>
<keyword evidence="4 5" id="KW-0699">rRNA-binding</keyword>
<comment type="similarity">
    <text evidence="1 4 5">Belongs to the bacterial ribosomal protein bL21 family.</text>
</comment>
<name>A0A1G2B6L3_9BACT</name>
<evidence type="ECO:0000256" key="5">
    <source>
        <dbReference type="RuleBase" id="RU000562"/>
    </source>
</evidence>
<dbReference type="PANTHER" id="PTHR21349:SF0">
    <property type="entry name" value="LARGE RIBOSOMAL SUBUNIT PROTEIN BL21M"/>
    <property type="match status" value="1"/>
</dbReference>
<dbReference type="InterPro" id="IPR001787">
    <property type="entry name" value="Ribosomal_bL21"/>
</dbReference>
<dbReference type="AlphaFoldDB" id="A0A1G2B6L3"/>
<evidence type="ECO:0000313" key="7">
    <source>
        <dbReference type="Proteomes" id="UP000176952"/>
    </source>
</evidence>
<evidence type="ECO:0000256" key="1">
    <source>
        <dbReference type="ARBA" id="ARBA00008563"/>
    </source>
</evidence>
<keyword evidence="3 4" id="KW-0687">Ribonucleoprotein</keyword>
<dbReference type="SUPFAM" id="SSF141091">
    <property type="entry name" value="L21p-like"/>
    <property type="match status" value="1"/>
</dbReference>
<dbReference type="Proteomes" id="UP000176952">
    <property type="component" value="Unassembled WGS sequence"/>
</dbReference>
<dbReference type="STRING" id="1798542.A3F54_03565"/>
<dbReference type="HAMAP" id="MF_01363">
    <property type="entry name" value="Ribosomal_bL21"/>
    <property type="match status" value="1"/>
</dbReference>
<reference evidence="6 7" key="1">
    <citation type="journal article" date="2016" name="Nat. Commun.">
        <title>Thousands of microbial genomes shed light on interconnected biogeochemical processes in an aquifer system.</title>
        <authorList>
            <person name="Anantharaman K."/>
            <person name="Brown C.T."/>
            <person name="Hug L.A."/>
            <person name="Sharon I."/>
            <person name="Castelle C.J."/>
            <person name="Probst A.J."/>
            <person name="Thomas B.C."/>
            <person name="Singh A."/>
            <person name="Wilkins M.J."/>
            <person name="Karaoz U."/>
            <person name="Brodie E.L."/>
            <person name="Williams K.H."/>
            <person name="Hubbard S.S."/>
            <person name="Banfield J.F."/>
        </authorList>
    </citation>
    <scope>NUCLEOTIDE SEQUENCE [LARGE SCALE GENOMIC DNA]</scope>
</reference>
<evidence type="ECO:0000313" key="6">
    <source>
        <dbReference type="EMBL" id="OGY84259.1"/>
    </source>
</evidence>
<dbReference type="Pfam" id="PF00829">
    <property type="entry name" value="Ribosomal_L21p"/>
    <property type="match status" value="1"/>
</dbReference>
<evidence type="ECO:0000256" key="2">
    <source>
        <dbReference type="ARBA" id="ARBA00022980"/>
    </source>
</evidence>
<dbReference type="GO" id="GO:1990904">
    <property type="term" value="C:ribonucleoprotein complex"/>
    <property type="evidence" value="ECO:0007669"/>
    <property type="project" value="UniProtKB-KW"/>
</dbReference>
<dbReference type="PANTHER" id="PTHR21349">
    <property type="entry name" value="50S RIBOSOMAL PROTEIN L21"/>
    <property type="match status" value="1"/>
</dbReference>
<dbReference type="EMBL" id="MHKD01000016">
    <property type="protein sequence ID" value="OGY84259.1"/>
    <property type="molecule type" value="Genomic_DNA"/>
</dbReference>
<accession>A0A1G2B6L3</accession>
<dbReference type="InterPro" id="IPR028909">
    <property type="entry name" value="bL21-like"/>
</dbReference>
<dbReference type="GO" id="GO:0006412">
    <property type="term" value="P:translation"/>
    <property type="evidence" value="ECO:0007669"/>
    <property type="project" value="UniProtKB-UniRule"/>
</dbReference>
<dbReference type="GO" id="GO:0019843">
    <property type="term" value="F:rRNA binding"/>
    <property type="evidence" value="ECO:0007669"/>
    <property type="project" value="UniProtKB-UniRule"/>
</dbReference>
<evidence type="ECO:0000256" key="3">
    <source>
        <dbReference type="ARBA" id="ARBA00023274"/>
    </source>
</evidence>
<evidence type="ECO:0000256" key="4">
    <source>
        <dbReference type="HAMAP-Rule" id="MF_01363"/>
    </source>
</evidence>
<comment type="function">
    <text evidence="4 5">This protein binds to 23S rRNA in the presence of protein L20.</text>
</comment>
<dbReference type="GO" id="GO:0003735">
    <property type="term" value="F:structural constituent of ribosome"/>
    <property type="evidence" value="ECO:0007669"/>
    <property type="project" value="InterPro"/>
</dbReference>
<comment type="caution">
    <text evidence="6">The sequence shown here is derived from an EMBL/GenBank/DDBJ whole genome shotgun (WGS) entry which is preliminary data.</text>
</comment>
<dbReference type="GO" id="GO:0005737">
    <property type="term" value="C:cytoplasm"/>
    <property type="evidence" value="ECO:0007669"/>
    <property type="project" value="UniProtKB-ARBA"/>
</dbReference>
<dbReference type="GO" id="GO:0005840">
    <property type="term" value="C:ribosome"/>
    <property type="evidence" value="ECO:0007669"/>
    <property type="project" value="UniProtKB-KW"/>
</dbReference>